<gene>
    <name evidence="1" type="ORF">HanXRQr2_Chr09g0371431</name>
</gene>
<dbReference type="EMBL" id="MNCJ02000324">
    <property type="protein sequence ID" value="KAF5789455.1"/>
    <property type="molecule type" value="Genomic_DNA"/>
</dbReference>
<dbReference type="Gramene" id="mRNA:HanXRQr2_Chr09g0371431">
    <property type="protein sequence ID" value="CDS:HanXRQr2_Chr09g0371431.1"/>
    <property type="gene ID" value="HanXRQr2_Chr09g0371431"/>
</dbReference>
<comment type="caution">
    <text evidence="1">The sequence shown here is derived from an EMBL/GenBank/DDBJ whole genome shotgun (WGS) entry which is preliminary data.</text>
</comment>
<dbReference type="AlphaFoldDB" id="A0A9K3N7A4"/>
<protein>
    <submittedName>
        <fullName evidence="1">Uncharacterized protein</fullName>
    </submittedName>
</protein>
<sequence>MKHGDCYEPLVLVQGRFGVGNAVRTAGDVSKTFFEIGGWKPNVSGTATKRFILFLGF</sequence>
<evidence type="ECO:0000313" key="2">
    <source>
        <dbReference type="Proteomes" id="UP000215914"/>
    </source>
</evidence>
<reference evidence="1" key="2">
    <citation type="submission" date="2020-06" db="EMBL/GenBank/DDBJ databases">
        <title>Helianthus annuus Genome sequencing and assembly Release 2.</title>
        <authorList>
            <person name="Gouzy J."/>
            <person name="Langlade N."/>
            <person name="Munos S."/>
        </authorList>
    </citation>
    <scope>NUCLEOTIDE SEQUENCE</scope>
    <source>
        <tissue evidence="1">Leaves</tissue>
    </source>
</reference>
<accession>A0A9K3N7A4</accession>
<organism evidence="1 2">
    <name type="scientific">Helianthus annuus</name>
    <name type="common">Common sunflower</name>
    <dbReference type="NCBI Taxonomy" id="4232"/>
    <lineage>
        <taxon>Eukaryota</taxon>
        <taxon>Viridiplantae</taxon>
        <taxon>Streptophyta</taxon>
        <taxon>Embryophyta</taxon>
        <taxon>Tracheophyta</taxon>
        <taxon>Spermatophyta</taxon>
        <taxon>Magnoliopsida</taxon>
        <taxon>eudicotyledons</taxon>
        <taxon>Gunneridae</taxon>
        <taxon>Pentapetalae</taxon>
        <taxon>asterids</taxon>
        <taxon>campanulids</taxon>
        <taxon>Asterales</taxon>
        <taxon>Asteraceae</taxon>
        <taxon>Asteroideae</taxon>
        <taxon>Heliantheae alliance</taxon>
        <taxon>Heliantheae</taxon>
        <taxon>Helianthus</taxon>
    </lineage>
</organism>
<keyword evidence="2" id="KW-1185">Reference proteome</keyword>
<evidence type="ECO:0000313" key="1">
    <source>
        <dbReference type="EMBL" id="KAF5789455.1"/>
    </source>
</evidence>
<reference evidence="1" key="1">
    <citation type="journal article" date="2017" name="Nature">
        <title>The sunflower genome provides insights into oil metabolism, flowering and Asterid evolution.</title>
        <authorList>
            <person name="Badouin H."/>
            <person name="Gouzy J."/>
            <person name="Grassa C.J."/>
            <person name="Murat F."/>
            <person name="Staton S.E."/>
            <person name="Cottret L."/>
            <person name="Lelandais-Briere C."/>
            <person name="Owens G.L."/>
            <person name="Carrere S."/>
            <person name="Mayjonade B."/>
            <person name="Legrand L."/>
            <person name="Gill N."/>
            <person name="Kane N.C."/>
            <person name="Bowers J.E."/>
            <person name="Hubner S."/>
            <person name="Bellec A."/>
            <person name="Berard A."/>
            <person name="Berges H."/>
            <person name="Blanchet N."/>
            <person name="Boniface M.C."/>
            <person name="Brunel D."/>
            <person name="Catrice O."/>
            <person name="Chaidir N."/>
            <person name="Claudel C."/>
            <person name="Donnadieu C."/>
            <person name="Faraut T."/>
            <person name="Fievet G."/>
            <person name="Helmstetter N."/>
            <person name="King M."/>
            <person name="Knapp S.J."/>
            <person name="Lai Z."/>
            <person name="Le Paslier M.C."/>
            <person name="Lippi Y."/>
            <person name="Lorenzon L."/>
            <person name="Mandel J.R."/>
            <person name="Marage G."/>
            <person name="Marchand G."/>
            <person name="Marquand E."/>
            <person name="Bret-Mestries E."/>
            <person name="Morien E."/>
            <person name="Nambeesan S."/>
            <person name="Nguyen T."/>
            <person name="Pegot-Espagnet P."/>
            <person name="Pouilly N."/>
            <person name="Raftis F."/>
            <person name="Sallet E."/>
            <person name="Schiex T."/>
            <person name="Thomas J."/>
            <person name="Vandecasteele C."/>
            <person name="Vares D."/>
            <person name="Vear F."/>
            <person name="Vautrin S."/>
            <person name="Crespi M."/>
            <person name="Mangin B."/>
            <person name="Burke J.M."/>
            <person name="Salse J."/>
            <person name="Munos S."/>
            <person name="Vincourt P."/>
            <person name="Rieseberg L.H."/>
            <person name="Langlade N.B."/>
        </authorList>
    </citation>
    <scope>NUCLEOTIDE SEQUENCE</scope>
    <source>
        <tissue evidence="1">Leaves</tissue>
    </source>
</reference>
<proteinExistence type="predicted"/>
<name>A0A9K3N7A4_HELAN</name>
<dbReference type="Proteomes" id="UP000215914">
    <property type="component" value="Unassembled WGS sequence"/>
</dbReference>